<evidence type="ECO:0000256" key="4">
    <source>
        <dbReference type="ARBA" id="ARBA00023136"/>
    </source>
</evidence>
<protein>
    <submittedName>
        <fullName evidence="8">BA75_01460T0</fullName>
    </submittedName>
</protein>
<dbReference type="Pfam" id="PF01284">
    <property type="entry name" value="MARVEL"/>
    <property type="match status" value="1"/>
</dbReference>
<dbReference type="PANTHER" id="PTHR37451:SF1">
    <property type="entry name" value="MARVEL DOMAIN-CONTAINING PROTEIN"/>
    <property type="match status" value="1"/>
</dbReference>
<evidence type="ECO:0000259" key="7">
    <source>
        <dbReference type="Pfam" id="PF01284"/>
    </source>
</evidence>
<keyword evidence="2 6" id="KW-0812">Transmembrane</keyword>
<organism evidence="8 9">
    <name type="scientific">Komagataella pastoris</name>
    <name type="common">Yeast</name>
    <name type="synonym">Pichia pastoris</name>
    <dbReference type="NCBI Taxonomy" id="4922"/>
    <lineage>
        <taxon>Eukaryota</taxon>
        <taxon>Fungi</taxon>
        <taxon>Dikarya</taxon>
        <taxon>Ascomycota</taxon>
        <taxon>Saccharomycotina</taxon>
        <taxon>Pichiomycetes</taxon>
        <taxon>Pichiales</taxon>
        <taxon>Pichiaceae</taxon>
        <taxon>Komagataella</taxon>
    </lineage>
</organism>
<dbReference type="InterPro" id="IPR008253">
    <property type="entry name" value="Marvel"/>
</dbReference>
<dbReference type="OrthoDB" id="2117453at2759"/>
<feature type="transmembrane region" description="Helical" evidence="6">
    <location>
        <begin position="45"/>
        <end position="66"/>
    </location>
</feature>
<reference evidence="8 9" key="1">
    <citation type="submission" date="2016-02" db="EMBL/GenBank/DDBJ databases">
        <title>Comparative genomic and transcriptomic foundation for Pichia pastoris.</title>
        <authorList>
            <person name="Love K.R."/>
            <person name="Shah K.A."/>
            <person name="Whittaker C.A."/>
            <person name="Wu J."/>
            <person name="Bartlett M.C."/>
            <person name="Ma D."/>
            <person name="Leeson R.L."/>
            <person name="Priest M."/>
            <person name="Young S.K."/>
            <person name="Love J.C."/>
        </authorList>
    </citation>
    <scope>NUCLEOTIDE SEQUENCE [LARGE SCALE GENOMIC DNA]</scope>
    <source>
        <strain evidence="8 9">ATCC 28485</strain>
    </source>
</reference>
<gene>
    <name evidence="8" type="primary">YDL218W</name>
    <name evidence="8" type="ORF">ATY40_BA7501460</name>
</gene>
<dbReference type="Proteomes" id="UP000094565">
    <property type="component" value="Chromosome 1"/>
</dbReference>
<dbReference type="PANTHER" id="PTHR37451">
    <property type="entry name" value="MARVEL DOMAIN"/>
    <property type="match status" value="1"/>
</dbReference>
<keyword evidence="9" id="KW-1185">Reference proteome</keyword>
<proteinExistence type="predicted"/>
<sequence length="214" mass="23170">MSVLSTLSSRLSAIIIRSVTFLFVIIALGLSAASIHNGSYSRGNFLVATSVFSLVHLGYVGPYLFFTDYSTQIPPFFVAIFEYILNIFWFAGWIAMADLWGDIHCSRRTSFGWGYYQFGSRCHVSKAAVAFGAFSWVMYTLSAVLVTINIVIPIVRSGSYLSQIRAPVGFLTLDQSPATVAPTVGDFESSPAEKDEATGDSVAPPVAPAPVQNA</sequence>
<feature type="transmembrane region" description="Helical" evidence="6">
    <location>
        <begin position="136"/>
        <end position="155"/>
    </location>
</feature>
<dbReference type="EMBL" id="CP014584">
    <property type="protein sequence ID" value="ANZ74288.1"/>
    <property type="molecule type" value="Genomic_DNA"/>
</dbReference>
<dbReference type="GO" id="GO:0016020">
    <property type="term" value="C:membrane"/>
    <property type="evidence" value="ECO:0007669"/>
    <property type="project" value="UniProtKB-SubCell"/>
</dbReference>
<dbReference type="AlphaFoldDB" id="A0A1B2J947"/>
<name>A0A1B2J947_PICPA</name>
<keyword evidence="4 6" id="KW-0472">Membrane</keyword>
<evidence type="ECO:0000256" key="2">
    <source>
        <dbReference type="ARBA" id="ARBA00022692"/>
    </source>
</evidence>
<feature type="transmembrane region" description="Helical" evidence="6">
    <location>
        <begin position="73"/>
        <end position="96"/>
    </location>
</feature>
<evidence type="ECO:0000313" key="8">
    <source>
        <dbReference type="EMBL" id="ANZ74288.1"/>
    </source>
</evidence>
<comment type="subcellular location">
    <subcellularLocation>
        <location evidence="1">Membrane</location>
        <topology evidence="1">Multi-pass membrane protein</topology>
    </subcellularLocation>
</comment>
<feature type="transmembrane region" description="Helical" evidence="6">
    <location>
        <begin position="12"/>
        <end position="33"/>
    </location>
</feature>
<evidence type="ECO:0000256" key="5">
    <source>
        <dbReference type="SAM" id="MobiDB-lite"/>
    </source>
</evidence>
<keyword evidence="3 6" id="KW-1133">Transmembrane helix</keyword>
<accession>A0A1B2J947</accession>
<evidence type="ECO:0000256" key="6">
    <source>
        <dbReference type="SAM" id="Phobius"/>
    </source>
</evidence>
<feature type="domain" description="MARVEL" evidence="7">
    <location>
        <begin position="13"/>
        <end position="145"/>
    </location>
</feature>
<evidence type="ECO:0000313" key="9">
    <source>
        <dbReference type="Proteomes" id="UP000094565"/>
    </source>
</evidence>
<evidence type="ECO:0000256" key="1">
    <source>
        <dbReference type="ARBA" id="ARBA00004141"/>
    </source>
</evidence>
<feature type="region of interest" description="Disordered" evidence="5">
    <location>
        <begin position="182"/>
        <end position="214"/>
    </location>
</feature>
<evidence type="ECO:0000256" key="3">
    <source>
        <dbReference type="ARBA" id="ARBA00022989"/>
    </source>
</evidence>